<feature type="non-terminal residue" evidence="2">
    <location>
        <position position="333"/>
    </location>
</feature>
<protein>
    <recommendedName>
        <fullName evidence="1">Protein kinase domain-containing protein</fullName>
    </recommendedName>
</protein>
<dbReference type="GO" id="GO:0004674">
    <property type="term" value="F:protein serine/threonine kinase activity"/>
    <property type="evidence" value="ECO:0007669"/>
    <property type="project" value="TreeGrafter"/>
</dbReference>
<organism evidence="2">
    <name type="scientific">Aphanomyces stellatus</name>
    <dbReference type="NCBI Taxonomy" id="120398"/>
    <lineage>
        <taxon>Eukaryota</taxon>
        <taxon>Sar</taxon>
        <taxon>Stramenopiles</taxon>
        <taxon>Oomycota</taxon>
        <taxon>Saprolegniomycetes</taxon>
        <taxon>Saprolegniales</taxon>
        <taxon>Verrucalvaceae</taxon>
        <taxon>Aphanomyces</taxon>
    </lineage>
</organism>
<proteinExistence type="predicted"/>
<feature type="non-terminal residue" evidence="2">
    <location>
        <position position="1"/>
    </location>
</feature>
<dbReference type="AlphaFoldDB" id="A0A6A4Z3Q1"/>
<accession>A0A6A4Z3Q1</accession>
<dbReference type="Gene3D" id="1.10.10.10">
    <property type="entry name" value="Winged helix-like DNA-binding domain superfamily/Winged helix DNA-binding domain"/>
    <property type="match status" value="1"/>
</dbReference>
<dbReference type="SMART" id="SM00220">
    <property type="entry name" value="S_TKc"/>
    <property type="match status" value="1"/>
</dbReference>
<dbReference type="Gene3D" id="1.10.510.10">
    <property type="entry name" value="Transferase(Phosphotransferase) domain 1"/>
    <property type="match status" value="1"/>
</dbReference>
<dbReference type="InterPro" id="IPR000719">
    <property type="entry name" value="Prot_kinase_dom"/>
</dbReference>
<dbReference type="EMBL" id="VJMH01003965">
    <property type="protein sequence ID" value="KAF0704241.1"/>
    <property type="molecule type" value="Genomic_DNA"/>
</dbReference>
<dbReference type="Pfam" id="PF00069">
    <property type="entry name" value="Pkinase"/>
    <property type="match status" value="1"/>
</dbReference>
<dbReference type="PANTHER" id="PTHR44329">
    <property type="entry name" value="SERINE/THREONINE-PROTEIN KINASE TNNI3K-RELATED"/>
    <property type="match status" value="1"/>
</dbReference>
<dbReference type="OrthoDB" id="10261027at2759"/>
<dbReference type="GO" id="GO:0005524">
    <property type="term" value="F:ATP binding"/>
    <property type="evidence" value="ECO:0007669"/>
    <property type="project" value="InterPro"/>
</dbReference>
<dbReference type="SUPFAM" id="SSF56112">
    <property type="entry name" value="Protein kinase-like (PK-like)"/>
    <property type="match status" value="1"/>
</dbReference>
<dbReference type="InterPro" id="IPR011009">
    <property type="entry name" value="Kinase-like_dom_sf"/>
</dbReference>
<dbReference type="PROSITE" id="PS00108">
    <property type="entry name" value="PROTEIN_KINASE_ST"/>
    <property type="match status" value="1"/>
</dbReference>
<comment type="caution">
    <text evidence="2">The sequence shown here is derived from an EMBL/GenBank/DDBJ whole genome shotgun (WGS) entry which is preliminary data.</text>
</comment>
<gene>
    <name evidence="2" type="ORF">As57867_007376</name>
</gene>
<evidence type="ECO:0000313" key="2">
    <source>
        <dbReference type="EMBL" id="KAF0704241.1"/>
    </source>
</evidence>
<dbReference type="InterPro" id="IPR051681">
    <property type="entry name" value="Ser/Thr_Kinases-Pseudokinases"/>
</dbReference>
<evidence type="ECO:0000259" key="1">
    <source>
        <dbReference type="PROSITE" id="PS50011"/>
    </source>
</evidence>
<feature type="domain" description="Protein kinase" evidence="1">
    <location>
        <begin position="1"/>
        <end position="164"/>
    </location>
</feature>
<reference evidence="2" key="1">
    <citation type="submission" date="2019-06" db="EMBL/GenBank/DDBJ databases">
        <title>Genomics analysis of Aphanomyces spp. identifies a new class of oomycete effector associated with host adaptation.</title>
        <authorList>
            <person name="Gaulin E."/>
        </authorList>
    </citation>
    <scope>NUCLEOTIDE SEQUENCE</scope>
    <source>
        <strain evidence="2">CBS 578.67</strain>
    </source>
</reference>
<dbReference type="PROSITE" id="PS50011">
    <property type="entry name" value="PROTEIN_KINASE_DOM"/>
    <property type="match status" value="1"/>
</dbReference>
<dbReference type="InterPro" id="IPR036388">
    <property type="entry name" value="WH-like_DNA-bd_sf"/>
</dbReference>
<name>A0A6A4Z3Q1_9STRA</name>
<sequence length="333" mass="36826">VAYLHSFSPPFIHRDIKPANLLVDHANVVKLTDFGESRNMAIKAADVDKDDERKMTVRGSVEYMAPEVIEGKQGQAVYTETADIYSLGVTLWDILHPGREKYPQTKRNHLNVFEMVLDGQRPPIDPEVHPTLHDLVENMWNADPHFRPSAKMVVATLEDLHDDLCGQITQRLAGVVGAMSLHKARTAASAALARAMQVVPFSGADLVHCLLEHEYAFAEEEALRLGNSLMDAGCLHHNLHSQGFHVAPADMYFFEKSHLDLQHPDRLSLGSLQHADTTVVLGDSSGNQGCSCRKLGQGHVKAKTGLAQKPLPRRPKTTIDNQPLTMHLLDEPG</sequence>
<dbReference type="PANTHER" id="PTHR44329:SF214">
    <property type="entry name" value="PROTEIN KINASE DOMAIN-CONTAINING PROTEIN"/>
    <property type="match status" value="1"/>
</dbReference>
<dbReference type="InterPro" id="IPR008271">
    <property type="entry name" value="Ser/Thr_kinase_AS"/>
</dbReference>